<evidence type="ECO:0000256" key="3">
    <source>
        <dbReference type="ARBA" id="ARBA00022676"/>
    </source>
</evidence>
<evidence type="ECO:0000256" key="7">
    <source>
        <dbReference type="ARBA" id="ARBA00023136"/>
    </source>
</evidence>
<feature type="transmembrane region" description="Helical" evidence="9">
    <location>
        <begin position="215"/>
        <end position="234"/>
    </location>
</feature>
<dbReference type="GO" id="GO:0005886">
    <property type="term" value="C:plasma membrane"/>
    <property type="evidence" value="ECO:0007669"/>
    <property type="project" value="UniProtKB-SubCell"/>
</dbReference>
<dbReference type="InterPro" id="IPR050297">
    <property type="entry name" value="LipidA_mod_glycosyltrf_83"/>
</dbReference>
<dbReference type="GO" id="GO:0016763">
    <property type="term" value="F:pentosyltransferase activity"/>
    <property type="evidence" value="ECO:0007669"/>
    <property type="project" value="TreeGrafter"/>
</dbReference>
<keyword evidence="3" id="KW-0328">Glycosyltransferase</keyword>
<keyword evidence="7 9" id="KW-0472">Membrane</keyword>
<keyword evidence="2" id="KW-1003">Cell membrane</keyword>
<evidence type="ECO:0000256" key="2">
    <source>
        <dbReference type="ARBA" id="ARBA00022475"/>
    </source>
</evidence>
<comment type="subcellular location">
    <subcellularLocation>
        <location evidence="1">Cell membrane</location>
        <topology evidence="1">Multi-pass membrane protein</topology>
    </subcellularLocation>
</comment>
<keyword evidence="4" id="KW-0808">Transferase</keyword>
<evidence type="ECO:0000313" key="10">
    <source>
        <dbReference type="EMBL" id="MBM3318440.1"/>
    </source>
</evidence>
<dbReference type="Pfam" id="PF14559">
    <property type="entry name" value="TPR_19"/>
    <property type="match status" value="1"/>
</dbReference>
<evidence type="ECO:0000256" key="4">
    <source>
        <dbReference type="ARBA" id="ARBA00022679"/>
    </source>
</evidence>
<feature type="transmembrane region" description="Helical" evidence="9">
    <location>
        <begin position="92"/>
        <end position="112"/>
    </location>
</feature>
<feature type="repeat" description="TPR" evidence="8">
    <location>
        <begin position="491"/>
        <end position="524"/>
    </location>
</feature>
<feature type="transmembrane region" description="Helical" evidence="9">
    <location>
        <begin position="168"/>
        <end position="195"/>
    </location>
</feature>
<dbReference type="GO" id="GO:0009103">
    <property type="term" value="P:lipopolysaccharide biosynthetic process"/>
    <property type="evidence" value="ECO:0007669"/>
    <property type="project" value="UniProtKB-ARBA"/>
</dbReference>
<name>A0A937XAC9_UNCEI</name>
<evidence type="ECO:0000256" key="1">
    <source>
        <dbReference type="ARBA" id="ARBA00004651"/>
    </source>
</evidence>
<sequence>MPEPRPGVPPPAPRWWIVAALALGVLARIAGWTLLRSAYFCGMPGFEDAVHAARAVAILAGGFPEQALPAGSPLYPHVAALGMRLAGGIPGLLAIQLLLGLAMIPLVAWTFAPLLSPRGRWIAALIYAVHPLAVFFEMRMQPTIFALLLLLPAGRLLFFAPSRRAVDAALAGLLLGIGFLLKPGLFTLVAAAGIWTQWRRPPVTGSRAGGGAGRALATAAAFLLLPALLGLHHASLPRGSALWNWTDAHAFHRSLAAPTWGTPRAQAPPVWESPVEARTHANEQMGRGLGEREIASFYAGRGLQMLAENPGRVVALLLGRAALALNGPELPDPTSARFVLGQHGPWLAWGLHLFPLLLACGLLGWLRSRESPTAPPPWPWFAAVAAAGLIGLQSAGSRWFLVVAGLPLIAAGLEGLPALGRAIGRSTRARLALALAAGLLVVSALDLPGARARFEDPSEDLRLAASLVAGEDRGRALALLRRAQRESHRNPAARKDLGELLLREDLLESARGEFRAALEIDPGYHPALLGLAEVHRLEGGYAEADSLLTQLVALHPQHPLYLNQLAAVKMLLAQKAPSARQSATWISQARALLSRAIEIEPAYETALINLRAAGDLERRAAAAAFPEEITRQPNPELIDLGARAIQLLEQRDTAAADSLTSLGLERFPDDPLALFFRGAFFLRTSRPQEAAPLLERVVRTAPGRAMTTGAAVDALLQSGRAAQALALARESLGRAEDEDNRRRLGQIVDRLESGPPPGP</sequence>
<accession>A0A937XAC9</accession>
<reference evidence="10" key="1">
    <citation type="submission" date="2019-03" db="EMBL/GenBank/DDBJ databases">
        <title>Lake Tanganyika Metagenome-Assembled Genomes (MAGs).</title>
        <authorList>
            <person name="Tran P."/>
        </authorList>
    </citation>
    <scope>NUCLEOTIDE SEQUENCE</scope>
    <source>
        <strain evidence="10">M_DeepCast_400m_m2_100</strain>
    </source>
</reference>
<feature type="transmembrane region" description="Helical" evidence="9">
    <location>
        <begin position="143"/>
        <end position="162"/>
    </location>
</feature>
<evidence type="ECO:0000256" key="5">
    <source>
        <dbReference type="ARBA" id="ARBA00022692"/>
    </source>
</evidence>
<dbReference type="Gene3D" id="1.25.40.10">
    <property type="entry name" value="Tetratricopeptide repeat domain"/>
    <property type="match status" value="2"/>
</dbReference>
<dbReference type="PANTHER" id="PTHR33908:SF11">
    <property type="entry name" value="MEMBRANE PROTEIN"/>
    <property type="match status" value="1"/>
</dbReference>
<keyword evidence="5 9" id="KW-0812">Transmembrane</keyword>
<organism evidence="10 11">
    <name type="scientific">Eiseniibacteriota bacterium</name>
    <dbReference type="NCBI Taxonomy" id="2212470"/>
    <lineage>
        <taxon>Bacteria</taxon>
        <taxon>Candidatus Eiseniibacteriota</taxon>
    </lineage>
</organism>
<proteinExistence type="predicted"/>
<evidence type="ECO:0000256" key="8">
    <source>
        <dbReference type="PROSITE-ProRule" id="PRU00339"/>
    </source>
</evidence>
<feature type="transmembrane region" description="Helical" evidence="9">
    <location>
        <begin position="15"/>
        <end position="35"/>
    </location>
</feature>
<dbReference type="InterPro" id="IPR011990">
    <property type="entry name" value="TPR-like_helical_dom_sf"/>
</dbReference>
<dbReference type="AlphaFoldDB" id="A0A937XAC9"/>
<gene>
    <name evidence="10" type="ORF">FJY75_11370</name>
</gene>
<keyword evidence="8" id="KW-0802">TPR repeat</keyword>
<dbReference type="PROSITE" id="PS50005">
    <property type="entry name" value="TPR"/>
    <property type="match status" value="1"/>
</dbReference>
<keyword evidence="6 9" id="KW-1133">Transmembrane helix</keyword>
<dbReference type="InterPro" id="IPR019734">
    <property type="entry name" value="TPR_rpt"/>
</dbReference>
<evidence type="ECO:0000256" key="6">
    <source>
        <dbReference type="ARBA" id="ARBA00022989"/>
    </source>
</evidence>
<evidence type="ECO:0000256" key="9">
    <source>
        <dbReference type="SAM" id="Phobius"/>
    </source>
</evidence>
<comment type="caution">
    <text evidence="10">The sequence shown here is derived from an EMBL/GenBank/DDBJ whole genome shotgun (WGS) entry which is preliminary data.</text>
</comment>
<feature type="transmembrane region" description="Helical" evidence="9">
    <location>
        <begin position="431"/>
        <end position="450"/>
    </location>
</feature>
<dbReference type="EMBL" id="VGIY01000358">
    <property type="protein sequence ID" value="MBM3318440.1"/>
    <property type="molecule type" value="Genomic_DNA"/>
</dbReference>
<dbReference type="Proteomes" id="UP000748308">
    <property type="component" value="Unassembled WGS sequence"/>
</dbReference>
<evidence type="ECO:0000313" key="11">
    <source>
        <dbReference type="Proteomes" id="UP000748308"/>
    </source>
</evidence>
<protein>
    <submittedName>
        <fullName evidence="10">Glycosyltransferase family 39 protein</fullName>
    </submittedName>
</protein>
<feature type="transmembrane region" description="Helical" evidence="9">
    <location>
        <begin position="378"/>
        <end position="395"/>
    </location>
</feature>
<feature type="transmembrane region" description="Helical" evidence="9">
    <location>
        <begin position="346"/>
        <end position="366"/>
    </location>
</feature>
<dbReference type="SUPFAM" id="SSF48452">
    <property type="entry name" value="TPR-like"/>
    <property type="match status" value="1"/>
</dbReference>
<dbReference type="PANTHER" id="PTHR33908">
    <property type="entry name" value="MANNOSYLTRANSFERASE YKCB-RELATED"/>
    <property type="match status" value="1"/>
</dbReference>
<dbReference type="SMART" id="SM00028">
    <property type="entry name" value="TPR"/>
    <property type="match status" value="3"/>
</dbReference>